<feature type="transmembrane region" description="Helical" evidence="1">
    <location>
        <begin position="20"/>
        <end position="40"/>
    </location>
</feature>
<evidence type="ECO:0000313" key="3">
    <source>
        <dbReference type="Proteomes" id="UP000237105"/>
    </source>
</evidence>
<gene>
    <name evidence="2" type="ORF">PanWU01x14_255380</name>
</gene>
<accession>A0A2P5BAW3</accession>
<keyword evidence="1" id="KW-0472">Membrane</keyword>
<comment type="caution">
    <text evidence="2">The sequence shown here is derived from an EMBL/GenBank/DDBJ whole genome shotgun (WGS) entry which is preliminary data.</text>
</comment>
<reference evidence="3" key="1">
    <citation type="submission" date="2016-06" db="EMBL/GenBank/DDBJ databases">
        <title>Parallel loss of symbiosis genes in relatives of nitrogen-fixing non-legume Parasponia.</title>
        <authorList>
            <person name="Van Velzen R."/>
            <person name="Holmer R."/>
            <person name="Bu F."/>
            <person name="Rutten L."/>
            <person name="Van Zeijl A."/>
            <person name="Liu W."/>
            <person name="Santuari L."/>
            <person name="Cao Q."/>
            <person name="Sharma T."/>
            <person name="Shen D."/>
            <person name="Roswanjaya Y."/>
            <person name="Wardhani T."/>
            <person name="Kalhor M.S."/>
            <person name="Jansen J."/>
            <person name="Van den Hoogen J."/>
            <person name="Gungor B."/>
            <person name="Hartog M."/>
            <person name="Hontelez J."/>
            <person name="Verver J."/>
            <person name="Yang W.-C."/>
            <person name="Schijlen E."/>
            <person name="Repin R."/>
            <person name="Schilthuizen M."/>
            <person name="Schranz E."/>
            <person name="Heidstra R."/>
            <person name="Miyata K."/>
            <person name="Fedorova E."/>
            <person name="Kohlen W."/>
            <person name="Bisseling T."/>
            <person name="Smit S."/>
            <person name="Geurts R."/>
        </authorList>
    </citation>
    <scope>NUCLEOTIDE SEQUENCE [LARGE SCALE GENOMIC DNA]</scope>
    <source>
        <strain evidence="3">cv. WU1-14</strain>
    </source>
</reference>
<dbReference type="Proteomes" id="UP000237105">
    <property type="component" value="Unassembled WGS sequence"/>
</dbReference>
<keyword evidence="1" id="KW-0812">Transmembrane</keyword>
<evidence type="ECO:0000313" key="2">
    <source>
        <dbReference type="EMBL" id="PON45943.1"/>
    </source>
</evidence>
<keyword evidence="3" id="KW-1185">Reference proteome</keyword>
<name>A0A2P5BAW3_PARAD</name>
<evidence type="ECO:0000256" key="1">
    <source>
        <dbReference type="SAM" id="Phobius"/>
    </source>
</evidence>
<sequence>MFSLQLCHSSSLLHLWSVRASLYGAMMMVCSSNWLLVTLLRQ</sequence>
<proteinExistence type="predicted"/>
<protein>
    <submittedName>
        <fullName evidence="2">Uncharacterized protein</fullName>
    </submittedName>
</protein>
<keyword evidence="1" id="KW-1133">Transmembrane helix</keyword>
<organism evidence="2 3">
    <name type="scientific">Parasponia andersonii</name>
    <name type="common">Sponia andersonii</name>
    <dbReference type="NCBI Taxonomy" id="3476"/>
    <lineage>
        <taxon>Eukaryota</taxon>
        <taxon>Viridiplantae</taxon>
        <taxon>Streptophyta</taxon>
        <taxon>Embryophyta</taxon>
        <taxon>Tracheophyta</taxon>
        <taxon>Spermatophyta</taxon>
        <taxon>Magnoliopsida</taxon>
        <taxon>eudicotyledons</taxon>
        <taxon>Gunneridae</taxon>
        <taxon>Pentapetalae</taxon>
        <taxon>rosids</taxon>
        <taxon>fabids</taxon>
        <taxon>Rosales</taxon>
        <taxon>Cannabaceae</taxon>
        <taxon>Parasponia</taxon>
    </lineage>
</organism>
<dbReference type="AlphaFoldDB" id="A0A2P5BAW3"/>
<dbReference type="EMBL" id="JXTB01000321">
    <property type="protein sequence ID" value="PON45943.1"/>
    <property type="molecule type" value="Genomic_DNA"/>
</dbReference>